<comment type="caution">
    <text evidence="1">The sequence shown here is derived from an EMBL/GenBank/DDBJ whole genome shotgun (WGS) entry which is preliminary data.</text>
</comment>
<name>A0A392T9W4_9FABA</name>
<keyword evidence="2" id="KW-1185">Reference proteome</keyword>
<reference evidence="1 2" key="1">
    <citation type="journal article" date="2018" name="Front. Plant Sci.">
        <title>Red Clover (Trifolium pratense) and Zigzag Clover (T. medium) - A Picture of Genomic Similarities and Differences.</title>
        <authorList>
            <person name="Dluhosova J."/>
            <person name="Istvanek J."/>
            <person name="Nedelnik J."/>
            <person name="Repkova J."/>
        </authorList>
    </citation>
    <scope>NUCLEOTIDE SEQUENCE [LARGE SCALE GENOMIC DNA]</scope>
    <source>
        <strain evidence="2">cv. 10/8</strain>
        <tissue evidence="1">Leaf</tissue>
    </source>
</reference>
<dbReference type="Proteomes" id="UP000265520">
    <property type="component" value="Unassembled WGS sequence"/>
</dbReference>
<evidence type="ECO:0000313" key="1">
    <source>
        <dbReference type="EMBL" id="MCI57859.1"/>
    </source>
</evidence>
<sequence length="26" mass="2863">NSRMLVGRRPVTAAAECSLPAWDCCR</sequence>
<dbReference type="EMBL" id="LXQA010536343">
    <property type="protein sequence ID" value="MCI57859.1"/>
    <property type="molecule type" value="Genomic_DNA"/>
</dbReference>
<evidence type="ECO:0000313" key="2">
    <source>
        <dbReference type="Proteomes" id="UP000265520"/>
    </source>
</evidence>
<dbReference type="AlphaFoldDB" id="A0A392T9W4"/>
<feature type="non-terminal residue" evidence="1">
    <location>
        <position position="1"/>
    </location>
</feature>
<protein>
    <submittedName>
        <fullName evidence="1">Uncharacterized protein</fullName>
    </submittedName>
</protein>
<organism evidence="1 2">
    <name type="scientific">Trifolium medium</name>
    <dbReference type="NCBI Taxonomy" id="97028"/>
    <lineage>
        <taxon>Eukaryota</taxon>
        <taxon>Viridiplantae</taxon>
        <taxon>Streptophyta</taxon>
        <taxon>Embryophyta</taxon>
        <taxon>Tracheophyta</taxon>
        <taxon>Spermatophyta</taxon>
        <taxon>Magnoliopsida</taxon>
        <taxon>eudicotyledons</taxon>
        <taxon>Gunneridae</taxon>
        <taxon>Pentapetalae</taxon>
        <taxon>rosids</taxon>
        <taxon>fabids</taxon>
        <taxon>Fabales</taxon>
        <taxon>Fabaceae</taxon>
        <taxon>Papilionoideae</taxon>
        <taxon>50 kb inversion clade</taxon>
        <taxon>NPAAA clade</taxon>
        <taxon>Hologalegina</taxon>
        <taxon>IRL clade</taxon>
        <taxon>Trifolieae</taxon>
        <taxon>Trifolium</taxon>
    </lineage>
</organism>
<accession>A0A392T9W4</accession>
<proteinExistence type="predicted"/>